<protein>
    <submittedName>
        <fullName evidence="2">Post-segregation antitoxin CcdA</fullName>
    </submittedName>
</protein>
<dbReference type="Proteomes" id="UP000199391">
    <property type="component" value="Unassembled WGS sequence"/>
</dbReference>
<accession>A0A1I7I886</accession>
<evidence type="ECO:0000313" key="3">
    <source>
        <dbReference type="Proteomes" id="UP000199391"/>
    </source>
</evidence>
<gene>
    <name evidence="2" type="ORF">SAMN05216552_1007177</name>
</gene>
<keyword evidence="3" id="KW-1185">Reference proteome</keyword>
<dbReference type="InterPro" id="IPR009956">
    <property type="entry name" value="Post-segregation_anti-tox_CcdA"/>
</dbReference>
<evidence type="ECO:0000313" key="2">
    <source>
        <dbReference type="EMBL" id="SFU69121.1"/>
    </source>
</evidence>
<proteinExistence type="predicted"/>
<name>A0A1I7I886_9BURK</name>
<dbReference type="AlphaFoldDB" id="A0A1I7I886"/>
<dbReference type="Pfam" id="PF07362">
    <property type="entry name" value="CcdA"/>
    <property type="match status" value="1"/>
</dbReference>
<evidence type="ECO:0000256" key="1">
    <source>
        <dbReference type="ARBA" id="ARBA00022649"/>
    </source>
</evidence>
<organism evidence="2 3">
    <name type="scientific">Pseudoduganella namucuonensis</name>
    <dbReference type="NCBI Taxonomy" id="1035707"/>
    <lineage>
        <taxon>Bacteria</taxon>
        <taxon>Pseudomonadati</taxon>
        <taxon>Pseudomonadota</taxon>
        <taxon>Betaproteobacteria</taxon>
        <taxon>Burkholderiales</taxon>
        <taxon>Oxalobacteraceae</taxon>
        <taxon>Telluria group</taxon>
        <taxon>Pseudoduganella</taxon>
    </lineage>
</organism>
<reference evidence="3" key="1">
    <citation type="submission" date="2016-10" db="EMBL/GenBank/DDBJ databases">
        <authorList>
            <person name="Varghese N."/>
            <person name="Submissions S."/>
        </authorList>
    </citation>
    <scope>NUCLEOTIDE SEQUENCE [LARGE SCALE GENOMIC DNA]</scope>
    <source>
        <strain evidence="3">CGMCC 1.11014</strain>
    </source>
</reference>
<dbReference type="EMBL" id="FPBO01000007">
    <property type="protein sequence ID" value="SFU69121.1"/>
    <property type="molecule type" value="Genomic_DNA"/>
</dbReference>
<sequence>MVSVSYFNLIRHSDGRVEFVPTQSHDQWVRENREALEAYAWRIASDGSAAARLRRYLAAQPGALATGDSQG</sequence>
<keyword evidence="1" id="KW-1277">Toxin-antitoxin system</keyword>